<evidence type="ECO:0000313" key="2">
    <source>
        <dbReference type="Proteomes" id="UP001519887"/>
    </source>
</evidence>
<organism evidence="1 2">
    <name type="scientific">Paenibacillus sepulcri</name>
    <dbReference type="NCBI Taxonomy" id="359917"/>
    <lineage>
        <taxon>Bacteria</taxon>
        <taxon>Bacillati</taxon>
        <taxon>Bacillota</taxon>
        <taxon>Bacilli</taxon>
        <taxon>Bacillales</taxon>
        <taxon>Paenibacillaceae</taxon>
        <taxon>Paenibacillus</taxon>
    </lineage>
</organism>
<proteinExistence type="predicted"/>
<sequence>DYLVVRKGYEHPELVMKGVNMRIGMNRQAADVPKDLFDRWTKEVATTEISDTLDVFRVNADDIGAVSNRRHAILDAVDGKIDPSTLEPEVKDAYELAKKYMDDPTVVKNYPQAVKDGLTLTQTGSFQAYVVGGAPLDSDYEEVSSLLYSPTETMKTRWANLTKLEDETFLKIIIGGAPLDSFDTFVKQWKSQGGDKIIKEVEEAI</sequence>
<feature type="non-terminal residue" evidence="1">
    <location>
        <position position="205"/>
    </location>
</feature>
<name>A0ABS7CK51_9BACL</name>
<comment type="caution">
    <text evidence="1">The sequence shown here is derived from an EMBL/GenBank/DDBJ whole genome shotgun (WGS) entry which is preliminary data.</text>
</comment>
<dbReference type="Proteomes" id="UP001519887">
    <property type="component" value="Unassembled WGS sequence"/>
</dbReference>
<dbReference type="EMBL" id="JAHZIK010002860">
    <property type="protein sequence ID" value="MBW7461327.1"/>
    <property type="molecule type" value="Genomic_DNA"/>
</dbReference>
<dbReference type="SUPFAM" id="SSF53850">
    <property type="entry name" value="Periplasmic binding protein-like II"/>
    <property type="match status" value="1"/>
</dbReference>
<evidence type="ECO:0000313" key="1">
    <source>
        <dbReference type="EMBL" id="MBW7461327.1"/>
    </source>
</evidence>
<keyword evidence="2" id="KW-1185">Reference proteome</keyword>
<gene>
    <name evidence="1" type="ORF">K0U00_45460</name>
</gene>
<accession>A0ABS7CK51</accession>
<protein>
    <submittedName>
        <fullName evidence="1">Uncharacterized protein</fullName>
    </submittedName>
</protein>
<dbReference type="Gene3D" id="3.40.190.10">
    <property type="entry name" value="Periplasmic binding protein-like II"/>
    <property type="match status" value="1"/>
</dbReference>
<reference evidence="1 2" key="1">
    <citation type="submission" date="2021-07" db="EMBL/GenBank/DDBJ databases">
        <title>Paenibacillus radiodurans sp. nov., isolated from the southeastern edge of Tengger Desert.</title>
        <authorList>
            <person name="Zhang G."/>
        </authorList>
    </citation>
    <scope>NUCLEOTIDE SEQUENCE [LARGE SCALE GENOMIC DNA]</scope>
    <source>
        <strain evidence="1 2">CCM 7311</strain>
    </source>
</reference>
<feature type="non-terminal residue" evidence="1">
    <location>
        <position position="1"/>
    </location>
</feature>